<reference evidence="1 2" key="1">
    <citation type="submission" date="2019-11" db="EMBL/GenBank/DDBJ databases">
        <title>Draft Genome Sequences of Six Type Strains of the Genus Massilia.</title>
        <authorList>
            <person name="Miess H."/>
            <person name="Frediansyah A."/>
            <person name="Goeker M."/>
            <person name="Gross H."/>
        </authorList>
    </citation>
    <scope>NUCLEOTIDE SEQUENCE [LARGE SCALE GENOMIC DNA]</scope>
    <source>
        <strain evidence="1 2">DSM 17513</strain>
    </source>
</reference>
<keyword evidence="2" id="KW-1185">Reference proteome</keyword>
<proteinExistence type="predicted"/>
<gene>
    <name evidence="1" type="ORF">GJV26_29610</name>
</gene>
<dbReference type="OrthoDB" id="926234at2"/>
<dbReference type="EMBL" id="WNWM01000002">
    <property type="protein sequence ID" value="MUI16583.1"/>
    <property type="molecule type" value="Genomic_DNA"/>
</dbReference>
<accession>A0A6I3XQ01</accession>
<evidence type="ECO:0000313" key="2">
    <source>
        <dbReference type="Proteomes" id="UP000431684"/>
    </source>
</evidence>
<name>A0A6I3XQ01_9BURK</name>
<sequence>MMPALTLLAIDEGRQRLHLVDTGDAAAGWQRDLADFPLARDLQRIGRDRALIGFERGFIEIDIGSGAVLRTCDRWRGVTAAHRLPDGRTLVTGMNLDGSTNGINVVTLDADLRETASVRREGDYVRLMRPAGDGYLLCTNDHILETDAALRPLRKLAAPGFEHAWKAERLADGGTLVSAGYGAFMACFDAGGALVRTFGAAGQVPEEVAPFFYATFQVLGDGRIVVANWQDHGPENGHKGRQLLTFDAEGRLLDAWSDPQRISSLQGILVL</sequence>
<dbReference type="RefSeq" id="WP_155712128.1">
    <property type="nucleotide sequence ID" value="NZ_BMWU01000026.1"/>
</dbReference>
<dbReference type="SUPFAM" id="SSF63829">
    <property type="entry name" value="Calcium-dependent phosphotriesterase"/>
    <property type="match status" value="1"/>
</dbReference>
<organism evidence="1 2">
    <name type="scientific">Pseudoduganella dura</name>
    <dbReference type="NCBI Taxonomy" id="321982"/>
    <lineage>
        <taxon>Bacteria</taxon>
        <taxon>Pseudomonadati</taxon>
        <taxon>Pseudomonadota</taxon>
        <taxon>Betaproteobacteria</taxon>
        <taxon>Burkholderiales</taxon>
        <taxon>Oxalobacteraceae</taxon>
        <taxon>Telluria group</taxon>
        <taxon>Pseudoduganella</taxon>
    </lineage>
</organism>
<evidence type="ECO:0008006" key="3">
    <source>
        <dbReference type="Google" id="ProtNLM"/>
    </source>
</evidence>
<protein>
    <recommendedName>
        <fullName evidence="3">WD40 repeat domain-containing protein</fullName>
    </recommendedName>
</protein>
<evidence type="ECO:0000313" key="1">
    <source>
        <dbReference type="EMBL" id="MUI16583.1"/>
    </source>
</evidence>
<dbReference type="AlphaFoldDB" id="A0A6I3XQ01"/>
<dbReference type="Proteomes" id="UP000431684">
    <property type="component" value="Unassembled WGS sequence"/>
</dbReference>
<comment type="caution">
    <text evidence="1">The sequence shown here is derived from an EMBL/GenBank/DDBJ whole genome shotgun (WGS) entry which is preliminary data.</text>
</comment>